<dbReference type="InterPro" id="IPR000120">
    <property type="entry name" value="Amidase"/>
</dbReference>
<dbReference type="InterPro" id="IPR036928">
    <property type="entry name" value="AS_sf"/>
</dbReference>
<dbReference type="GO" id="GO:0003824">
    <property type="term" value="F:catalytic activity"/>
    <property type="evidence" value="ECO:0007669"/>
    <property type="project" value="InterPro"/>
</dbReference>
<feature type="domain" description="Amidase" evidence="2">
    <location>
        <begin position="261"/>
        <end position="361"/>
    </location>
</feature>
<dbReference type="SUPFAM" id="SSF75304">
    <property type="entry name" value="Amidase signature (AS) enzymes"/>
    <property type="match status" value="1"/>
</dbReference>
<dbReference type="Proteomes" id="UP000238196">
    <property type="component" value="Unassembled WGS sequence"/>
</dbReference>
<dbReference type="PANTHER" id="PTHR11895">
    <property type="entry name" value="TRANSAMIDASE"/>
    <property type="match status" value="1"/>
</dbReference>
<dbReference type="PROSITE" id="PS00571">
    <property type="entry name" value="AMIDASES"/>
    <property type="match status" value="1"/>
</dbReference>
<dbReference type="Pfam" id="PF01425">
    <property type="entry name" value="Amidase"/>
    <property type="match status" value="2"/>
</dbReference>
<comment type="similarity">
    <text evidence="1">Belongs to the amidase family.</text>
</comment>
<protein>
    <submittedName>
        <fullName evidence="3">Amidase</fullName>
    </submittedName>
</protein>
<dbReference type="AlphaFoldDB" id="A0A2S5KPW4"/>
<evidence type="ECO:0000313" key="4">
    <source>
        <dbReference type="Proteomes" id="UP000238196"/>
    </source>
</evidence>
<organism evidence="3 4">
    <name type="scientific">Proteobacteria bacterium 228</name>
    <dbReference type="NCBI Taxonomy" id="2083153"/>
    <lineage>
        <taxon>Bacteria</taxon>
        <taxon>Pseudomonadati</taxon>
        <taxon>Pseudomonadota</taxon>
    </lineage>
</organism>
<accession>A0A2S5KPW4</accession>
<feature type="domain" description="Amidase" evidence="2">
    <location>
        <begin position="17"/>
        <end position="184"/>
    </location>
</feature>
<evidence type="ECO:0000259" key="2">
    <source>
        <dbReference type="Pfam" id="PF01425"/>
    </source>
</evidence>
<dbReference type="PANTHER" id="PTHR11895:SF7">
    <property type="entry name" value="GLUTAMYL-TRNA(GLN) AMIDOTRANSFERASE SUBUNIT A, MITOCHONDRIAL"/>
    <property type="match status" value="1"/>
</dbReference>
<dbReference type="OrthoDB" id="9811471at2"/>
<dbReference type="InterPro" id="IPR023631">
    <property type="entry name" value="Amidase_dom"/>
</dbReference>
<name>A0A2S5KPW4_9PROT</name>
<evidence type="ECO:0000256" key="1">
    <source>
        <dbReference type="ARBA" id="ARBA00009199"/>
    </source>
</evidence>
<gene>
    <name evidence="3" type="ORF">C4K68_14395</name>
</gene>
<dbReference type="Gene3D" id="3.90.1300.10">
    <property type="entry name" value="Amidase signature (AS) domain"/>
    <property type="match status" value="1"/>
</dbReference>
<comment type="caution">
    <text evidence="3">The sequence shown here is derived from an EMBL/GenBank/DDBJ whole genome shotgun (WGS) entry which is preliminary data.</text>
</comment>
<proteinExistence type="inferred from homology"/>
<evidence type="ECO:0000313" key="3">
    <source>
        <dbReference type="EMBL" id="PPC76675.1"/>
    </source>
</evidence>
<dbReference type="InterPro" id="IPR020556">
    <property type="entry name" value="Amidase_CS"/>
</dbReference>
<dbReference type="EMBL" id="PRLP01000045">
    <property type="protein sequence ID" value="PPC76675.1"/>
    <property type="molecule type" value="Genomic_DNA"/>
</dbReference>
<sequence>MTAVVETLNLGHGPRTVMVKDTIDVAGYATRAGSRALAQAAAAQQHAAVVSALLEAGWQINGKTNLHELAFGTTGINHWTGTPVNPDYPTLIPGGSSSGSAVAVAAGLCDAALGTDTGGSVRTPAACCGVFGFKPTFGRVSRAGVMPAVSSLDCVGPFSRNMDTLIQIMAAITPDFAAVPEFSSLPAKPLGVLTAAAQAEISTTLTRALEQAALPQIPVALPGMQEAYSAGMVIINRETWNACEPLVASGLVGSDVADRLLAASQTSDEQLAQAEQTRNRFTAEVDRLLQHCLVLAMPTLPDYPVALADAADTRALLGMTSFVRPFNLTGHPAITLPLQGPSGLPVGLQLVAGRGQDELLCSVARELSERLELNRV</sequence>
<reference evidence="3 4" key="1">
    <citation type="submission" date="2018-02" db="EMBL/GenBank/DDBJ databases">
        <title>novel marine gammaproteobacteria from coastal saline agro ecosystem.</title>
        <authorList>
            <person name="Krishnan R."/>
            <person name="Ramesh Kumar N."/>
        </authorList>
    </citation>
    <scope>NUCLEOTIDE SEQUENCE [LARGE SCALE GENOMIC DNA]</scope>
    <source>
        <strain evidence="3 4">228</strain>
    </source>
</reference>